<evidence type="ECO:0000313" key="4">
    <source>
        <dbReference type="Proteomes" id="UP000092377"/>
    </source>
</evidence>
<sequence length="1132" mass="119707">MAQVGEIVYQVQMDVAQLLTSQRQLDQRLRNMEGGFNRTTTAVNSTDRSMASLSRVAASLTAYLSASAVAKYAEAWTVLNNKLVNSIKAGETLAVVNQRVFDIAQESRSSLDGIATLYSRLERAMRSAGLSGQELGQITTTISKAMTVSGATAAESEGALVQLSQALASGVLRGQEFNSMSEQAPALMKGLADSLGVSIGKLRAMAGEGKLTTDVLLKAFREMGPTIEREFANTTQTMSQSLQIAGNNITKFFGESSAVKSFTSIFNSSVVTASESLNSLTNVLIIAAGVMGSRYAGALALAGAAQIKKARDTISGVVATRQAAIAESEATAVLVRKTVADKGAALSALNLAQAEYQVARGSAAEATALANVTRLKTAYTNSAIIAAQANNALSASQARVAATGLTMTNALKAVNWLLAPIGGPAGAAMLAGAAVYYFFQKTEEARKEASKFADELETLTVKMQGMNRVQLEGMVAKATQHMSTQKDEIKELGSEIDSLNERYRTAAERNYSIAGVEKKRAEILNEIKIKQAELDTKTTEYSRTLNSTGLMQAKLNGELLQGADLLTAQSGTVLPNAGAALKAYGLNLDDATRAKQRFNATSLTVERSEDGDKLLENLRKQNELLAITDDRQRAIATAKQKAEEAGVKVDSTQMQQIESEAAKSHDLAAAKKEITSSAKAAASAAAKEATEAEKLQQKIADLADATKVVELETKGLSREAAILEAVQKLGSKANAAQIAEITELAAKEYDLTQKIKDRKDAFEQNPRAKAEQDFSSGNTQLERQLQGNLITEEQYQQRRVALSAEYAQKIAEQNAKSVVTPVQEMAAQVDPVQALANEHARKLALIKEYENQKVITQMQSLQLMRVANEEYDQQRLDAQWEIWRNQNLGNETLAASFDAFANNASGALAGVASDSMSATDAVKQLANSVANQLINTFIQMGVEWVKSAIMGAMAQKAAVVTTTAVQTAGIATTTAASTTAAATTTAAWTPAAIVASIGSFGGAAAIGIGAVVGALAMGVAGRRFQGGPVDAGSMYRVGEGGKPEIFRASDGKQFMIPGDNGRVISNKDMGGDGGGSQVIINIQNYSSASVDARARDTGNGVTMDMIVADISQGGNISQAIERSHQAPRRATE</sequence>
<dbReference type="InterPro" id="IPR013491">
    <property type="entry name" value="Tape_meas_N"/>
</dbReference>
<gene>
    <name evidence="3" type="ORF">AYY18_18975</name>
</gene>
<reference evidence="4" key="1">
    <citation type="submission" date="2016-06" db="EMBL/GenBank/DDBJ databases">
        <authorList>
            <person name="Butler K."/>
        </authorList>
    </citation>
    <scope>NUCLEOTIDE SEQUENCE [LARGE SCALE GENOMIC DNA]</scope>
    <source>
        <strain evidence="4">GCSL-Mp20</strain>
    </source>
</reference>
<organism evidence="3 4">
    <name type="scientific">Morganella psychrotolerans</name>
    <dbReference type="NCBI Taxonomy" id="368603"/>
    <lineage>
        <taxon>Bacteria</taxon>
        <taxon>Pseudomonadati</taxon>
        <taxon>Pseudomonadota</taxon>
        <taxon>Gammaproteobacteria</taxon>
        <taxon>Enterobacterales</taxon>
        <taxon>Morganellaceae</taxon>
        <taxon>Morganella</taxon>
    </lineage>
</organism>
<protein>
    <recommendedName>
        <fullName evidence="2">Tape measure protein N-terminal domain-containing protein</fullName>
    </recommendedName>
</protein>
<dbReference type="OrthoDB" id="79849at2"/>
<comment type="caution">
    <text evidence="3">The sequence shown here is derived from an EMBL/GenBank/DDBJ whole genome shotgun (WGS) entry which is preliminary data.</text>
</comment>
<dbReference type="NCBIfam" id="TIGR02675">
    <property type="entry name" value="tape_meas_nterm"/>
    <property type="match status" value="1"/>
</dbReference>
<accession>A0A1B8HKS3</accession>
<evidence type="ECO:0000256" key="1">
    <source>
        <dbReference type="SAM" id="Coils"/>
    </source>
</evidence>
<keyword evidence="4" id="KW-1185">Reference proteome</keyword>
<dbReference type="AlphaFoldDB" id="A0A1B8HKS3"/>
<feature type="domain" description="Tape measure protein N-terminal" evidence="2">
    <location>
        <begin position="68"/>
        <end position="255"/>
    </location>
</feature>
<proteinExistence type="predicted"/>
<dbReference type="Pfam" id="PF20155">
    <property type="entry name" value="TMP_3"/>
    <property type="match status" value="1"/>
</dbReference>
<evidence type="ECO:0000313" key="3">
    <source>
        <dbReference type="EMBL" id="OBU09895.1"/>
    </source>
</evidence>
<feature type="coiled-coil region" evidence="1">
    <location>
        <begin position="482"/>
        <end position="533"/>
    </location>
</feature>
<evidence type="ECO:0000259" key="2">
    <source>
        <dbReference type="Pfam" id="PF20155"/>
    </source>
</evidence>
<feature type="coiled-coil region" evidence="1">
    <location>
        <begin position="685"/>
        <end position="712"/>
    </location>
</feature>
<keyword evidence="1" id="KW-0175">Coiled coil</keyword>
<dbReference type="RefSeq" id="WP_067401922.1">
    <property type="nucleotide sequence ID" value="NZ_LZEY01000017.1"/>
</dbReference>
<dbReference type="EMBL" id="LZEY01000017">
    <property type="protein sequence ID" value="OBU09895.1"/>
    <property type="molecule type" value="Genomic_DNA"/>
</dbReference>
<dbReference type="Proteomes" id="UP000092377">
    <property type="component" value="Unassembled WGS sequence"/>
</dbReference>
<name>A0A1B8HKS3_9GAMM</name>